<name>A0A160FN13_9BURK</name>
<evidence type="ECO:0008006" key="3">
    <source>
        <dbReference type="Google" id="ProtNLM"/>
    </source>
</evidence>
<dbReference type="STRING" id="1804984.AYM40_15630"/>
<dbReference type="EMBL" id="CP014578">
    <property type="protein sequence ID" value="ANB73628.1"/>
    <property type="molecule type" value="Genomic_DNA"/>
</dbReference>
<dbReference type="Proteomes" id="UP000076852">
    <property type="component" value="Chromosome 1"/>
</dbReference>
<proteinExistence type="predicted"/>
<sequence>MAHPINAEVPKFVLNTLNHLYEIERKLALHGDPASIQRNVERIKETFADAQVFYEDPMGQPFNETRADLEASISGESTENLVVTEVIKPIIRIGDRNFSRVAQKGIVVVKTKTQGDAQ</sequence>
<organism evidence="1 2">
    <name type="scientific">Paraburkholderia phytofirmans OLGA172</name>
    <dbReference type="NCBI Taxonomy" id="1417228"/>
    <lineage>
        <taxon>Bacteria</taxon>
        <taxon>Pseudomonadati</taxon>
        <taxon>Pseudomonadota</taxon>
        <taxon>Betaproteobacteria</taxon>
        <taxon>Burkholderiales</taxon>
        <taxon>Burkholderiaceae</taxon>
        <taxon>Paraburkholderia</taxon>
    </lineage>
</organism>
<protein>
    <recommendedName>
        <fullName evidence="3">Nucleotide exchange factor GrpE</fullName>
    </recommendedName>
</protein>
<gene>
    <name evidence="1" type="ORF">AYM40_15630</name>
</gene>
<reference evidence="1 2" key="1">
    <citation type="journal article" date="2016" name="Gene">
        <title>PacBio SMRT assembly of a complex multi-replicon genome reveals chlorocatechol degradative operon in a region of genome plasticity.</title>
        <authorList>
            <person name="Ricker N."/>
            <person name="Shen S.Y."/>
            <person name="Goordial J."/>
            <person name="Jin S."/>
            <person name="Fulthorpe R.R."/>
        </authorList>
    </citation>
    <scope>NUCLEOTIDE SEQUENCE [LARGE SCALE GENOMIC DNA]</scope>
    <source>
        <strain evidence="1 2">OLGA172</strain>
    </source>
</reference>
<dbReference type="KEGG" id="buz:AYM40_15630"/>
<keyword evidence="2" id="KW-1185">Reference proteome</keyword>
<evidence type="ECO:0000313" key="1">
    <source>
        <dbReference type="EMBL" id="ANB73628.1"/>
    </source>
</evidence>
<dbReference type="AlphaFoldDB" id="A0A160FN13"/>
<accession>A0A160FN13</accession>
<evidence type="ECO:0000313" key="2">
    <source>
        <dbReference type="Proteomes" id="UP000076852"/>
    </source>
</evidence>